<dbReference type="InterPro" id="IPR029001">
    <property type="entry name" value="ITPase-like_fam"/>
</dbReference>
<dbReference type="PANTHER" id="PTHR11067">
    <property type="entry name" value="INOSINE TRIPHOSPHATE PYROPHOSPHATASE/HAM1 PROTEIN"/>
    <property type="match status" value="1"/>
</dbReference>
<dbReference type="GO" id="GO:0005829">
    <property type="term" value="C:cytosol"/>
    <property type="evidence" value="ECO:0007669"/>
    <property type="project" value="TreeGrafter"/>
</dbReference>
<keyword evidence="6 10" id="KW-0460">Magnesium</keyword>
<dbReference type="GO" id="GO:0035870">
    <property type="term" value="F:dITP diphosphatase activity"/>
    <property type="evidence" value="ECO:0007669"/>
    <property type="project" value="UniProtKB-UniRule"/>
</dbReference>
<dbReference type="AlphaFoldDB" id="A0AAE3HER6"/>
<evidence type="ECO:0000256" key="6">
    <source>
        <dbReference type="ARBA" id="ARBA00022842"/>
    </source>
</evidence>
<feature type="binding site" evidence="10">
    <location>
        <position position="43"/>
    </location>
    <ligand>
        <name>Mg(2+)</name>
        <dbReference type="ChEBI" id="CHEBI:18420"/>
    </ligand>
</feature>
<dbReference type="SUPFAM" id="SSF52972">
    <property type="entry name" value="ITPase-like"/>
    <property type="match status" value="1"/>
</dbReference>
<evidence type="ECO:0000256" key="11">
    <source>
        <dbReference type="RuleBase" id="RU003781"/>
    </source>
</evidence>
<feature type="binding site" evidence="10">
    <location>
        <begin position="155"/>
        <end position="158"/>
    </location>
    <ligand>
        <name>substrate</name>
    </ligand>
</feature>
<dbReference type="NCBIfam" id="NF011397">
    <property type="entry name" value="PRK14822.1"/>
    <property type="match status" value="1"/>
</dbReference>
<feature type="active site" description="Proton acceptor" evidence="10">
    <location>
        <position position="72"/>
    </location>
</feature>
<accession>A0AAE3HER6</accession>
<reference evidence="12" key="1">
    <citation type="submission" date="2022-07" db="EMBL/GenBank/DDBJ databases">
        <title>Enhanced cultured diversity of the mouse gut microbiota enables custom-made synthetic communities.</title>
        <authorList>
            <person name="Afrizal A."/>
        </authorList>
    </citation>
    <scope>NUCLEOTIDE SEQUENCE</scope>
    <source>
        <strain evidence="12">DSM 28593</strain>
    </source>
</reference>
<sequence length="205" mass="22581">MSELNIIIASGNAHKVEEVKSILSPLGFRVTSMQEEGIGIDVEEKGQTFEENALIKAHALSKYTDKIVLADDSGLMVDALEGAPGVYSARYAGEHGNDRKNNEKLLTELEGIPLKDRSARFYCAIAVVYPEGGEIVVTGKCEGVIAYTPQGENGFGYDPLFYVPEFNKTFGQLEDEEKNKISHRAIALKNLKKILEKRKEREGAS</sequence>
<evidence type="ECO:0000256" key="10">
    <source>
        <dbReference type="HAMAP-Rule" id="MF_01405"/>
    </source>
</evidence>
<comment type="catalytic activity">
    <reaction evidence="8 10">
        <text>dITP + H2O = dIMP + diphosphate + H(+)</text>
        <dbReference type="Rhea" id="RHEA:28342"/>
        <dbReference type="ChEBI" id="CHEBI:15377"/>
        <dbReference type="ChEBI" id="CHEBI:15378"/>
        <dbReference type="ChEBI" id="CHEBI:33019"/>
        <dbReference type="ChEBI" id="CHEBI:61194"/>
        <dbReference type="ChEBI" id="CHEBI:61382"/>
        <dbReference type="EC" id="3.6.1.66"/>
    </reaction>
</comment>
<keyword evidence="7 10" id="KW-0546">Nucleotide metabolism</keyword>
<dbReference type="GO" id="GO:0036220">
    <property type="term" value="F:ITP diphosphatase activity"/>
    <property type="evidence" value="ECO:0007669"/>
    <property type="project" value="UniProtKB-UniRule"/>
</dbReference>
<evidence type="ECO:0000256" key="8">
    <source>
        <dbReference type="ARBA" id="ARBA00051875"/>
    </source>
</evidence>
<keyword evidence="3 10" id="KW-0479">Metal-binding</keyword>
<feature type="binding site" evidence="10">
    <location>
        <position position="73"/>
    </location>
    <ligand>
        <name>substrate</name>
    </ligand>
</feature>
<comment type="catalytic activity">
    <reaction evidence="9 10">
        <text>XTP + H2O = XMP + diphosphate + H(+)</text>
        <dbReference type="Rhea" id="RHEA:28610"/>
        <dbReference type="ChEBI" id="CHEBI:15377"/>
        <dbReference type="ChEBI" id="CHEBI:15378"/>
        <dbReference type="ChEBI" id="CHEBI:33019"/>
        <dbReference type="ChEBI" id="CHEBI:57464"/>
        <dbReference type="ChEBI" id="CHEBI:61314"/>
        <dbReference type="EC" id="3.6.1.66"/>
    </reaction>
</comment>
<organism evidence="12 13">
    <name type="scientific">Irregularibacter muris</name>
    <dbReference type="NCBI Taxonomy" id="1796619"/>
    <lineage>
        <taxon>Bacteria</taxon>
        <taxon>Bacillati</taxon>
        <taxon>Bacillota</taxon>
        <taxon>Clostridia</taxon>
        <taxon>Eubacteriales</taxon>
        <taxon>Eubacteriaceae</taxon>
        <taxon>Irregularibacter</taxon>
    </lineage>
</organism>
<dbReference type="GO" id="GO:0036222">
    <property type="term" value="F:XTP diphosphatase activity"/>
    <property type="evidence" value="ECO:0007669"/>
    <property type="project" value="UniProtKB-UniRule"/>
</dbReference>
<dbReference type="EMBL" id="JANKAS010000005">
    <property type="protein sequence ID" value="MCR1898766.1"/>
    <property type="molecule type" value="Genomic_DNA"/>
</dbReference>
<keyword evidence="4 10" id="KW-0547">Nucleotide-binding</keyword>
<dbReference type="NCBIfam" id="TIGR00042">
    <property type="entry name" value="RdgB/HAM1 family non-canonical purine NTP pyrophosphatase"/>
    <property type="match status" value="1"/>
</dbReference>
<proteinExistence type="inferred from homology"/>
<evidence type="ECO:0000256" key="1">
    <source>
        <dbReference type="ARBA" id="ARBA00008023"/>
    </source>
</evidence>
<evidence type="ECO:0000256" key="7">
    <source>
        <dbReference type="ARBA" id="ARBA00023080"/>
    </source>
</evidence>
<dbReference type="FunFam" id="3.90.950.10:FF:000001">
    <property type="entry name" value="dITP/XTP pyrophosphatase"/>
    <property type="match status" value="1"/>
</dbReference>
<dbReference type="HAMAP" id="MF_01405">
    <property type="entry name" value="Non_canon_purine_NTPase"/>
    <property type="match status" value="1"/>
</dbReference>
<comment type="caution">
    <text evidence="12">The sequence shown here is derived from an EMBL/GenBank/DDBJ whole genome shotgun (WGS) entry which is preliminary data.</text>
</comment>
<evidence type="ECO:0000256" key="2">
    <source>
        <dbReference type="ARBA" id="ARBA00011738"/>
    </source>
</evidence>
<feature type="binding site" evidence="10">
    <location>
        <begin position="10"/>
        <end position="15"/>
    </location>
    <ligand>
        <name>substrate</name>
    </ligand>
</feature>
<dbReference type="Gene3D" id="3.90.950.10">
    <property type="match status" value="1"/>
</dbReference>
<name>A0AAE3HER6_9FIRM</name>
<keyword evidence="13" id="KW-1185">Reference proteome</keyword>
<comment type="function">
    <text evidence="10">Pyrophosphatase that catalyzes the hydrolysis of nucleoside triphosphates to their monophosphate derivatives, with a high preference for the non-canonical purine nucleotides XTP (xanthosine triphosphate), dITP (deoxyinosine triphosphate) and ITP. Seems to function as a house-cleaning enzyme that removes non-canonical purine nucleotides from the nucleotide pool, thus preventing their incorporation into DNA/RNA and avoiding chromosomal lesions.</text>
</comment>
<comment type="similarity">
    <text evidence="1 10 11">Belongs to the HAM1 NTPase family.</text>
</comment>
<dbReference type="Proteomes" id="UP001205748">
    <property type="component" value="Unassembled WGS sequence"/>
</dbReference>
<protein>
    <recommendedName>
        <fullName evidence="10">dITP/XTP pyrophosphatase</fullName>
        <ecNumber evidence="10">3.6.1.66</ecNumber>
    </recommendedName>
    <alternativeName>
        <fullName evidence="10">Non-canonical purine NTP pyrophosphatase</fullName>
    </alternativeName>
    <alternativeName>
        <fullName evidence="10">Non-standard purine NTP pyrophosphatase</fullName>
    </alternativeName>
    <alternativeName>
        <fullName evidence="10">Nucleoside-triphosphate diphosphatase</fullName>
    </alternativeName>
    <alternativeName>
        <fullName evidence="10">Nucleoside-triphosphate pyrophosphatase</fullName>
        <shortName evidence="10">NTPase</shortName>
    </alternativeName>
</protein>
<dbReference type="GO" id="GO:0009146">
    <property type="term" value="P:purine nucleoside triphosphate catabolic process"/>
    <property type="evidence" value="ECO:0007669"/>
    <property type="project" value="UniProtKB-UniRule"/>
</dbReference>
<comment type="catalytic activity">
    <reaction evidence="10">
        <text>ITP + H2O = IMP + diphosphate + H(+)</text>
        <dbReference type="Rhea" id="RHEA:29399"/>
        <dbReference type="ChEBI" id="CHEBI:15377"/>
        <dbReference type="ChEBI" id="CHEBI:15378"/>
        <dbReference type="ChEBI" id="CHEBI:33019"/>
        <dbReference type="ChEBI" id="CHEBI:58053"/>
        <dbReference type="ChEBI" id="CHEBI:61402"/>
        <dbReference type="EC" id="3.6.1.66"/>
    </reaction>
</comment>
<evidence type="ECO:0000313" key="12">
    <source>
        <dbReference type="EMBL" id="MCR1898766.1"/>
    </source>
</evidence>
<dbReference type="PANTHER" id="PTHR11067:SF9">
    <property type="entry name" value="INOSINE TRIPHOSPHATE PYROPHOSPHATASE"/>
    <property type="match status" value="1"/>
</dbReference>
<gene>
    <name evidence="12" type="ORF">NSA47_07190</name>
</gene>
<evidence type="ECO:0000256" key="9">
    <source>
        <dbReference type="ARBA" id="ARBA00052017"/>
    </source>
</evidence>
<dbReference type="InterPro" id="IPR020922">
    <property type="entry name" value="dITP/XTP_pyrophosphatase"/>
</dbReference>
<feature type="binding site" evidence="10">
    <location>
        <begin position="183"/>
        <end position="184"/>
    </location>
    <ligand>
        <name>substrate</name>
    </ligand>
</feature>
<evidence type="ECO:0000256" key="3">
    <source>
        <dbReference type="ARBA" id="ARBA00022723"/>
    </source>
</evidence>
<dbReference type="Pfam" id="PF01725">
    <property type="entry name" value="Ham1p_like"/>
    <property type="match status" value="1"/>
</dbReference>
<dbReference type="EC" id="3.6.1.66" evidence="10"/>
<dbReference type="GO" id="GO:0046872">
    <property type="term" value="F:metal ion binding"/>
    <property type="evidence" value="ECO:0007669"/>
    <property type="project" value="UniProtKB-KW"/>
</dbReference>
<evidence type="ECO:0000256" key="4">
    <source>
        <dbReference type="ARBA" id="ARBA00022741"/>
    </source>
</evidence>
<dbReference type="GO" id="GO:0009117">
    <property type="term" value="P:nucleotide metabolic process"/>
    <property type="evidence" value="ECO:0007669"/>
    <property type="project" value="UniProtKB-KW"/>
</dbReference>
<dbReference type="GO" id="GO:0000166">
    <property type="term" value="F:nucleotide binding"/>
    <property type="evidence" value="ECO:0007669"/>
    <property type="project" value="UniProtKB-KW"/>
</dbReference>
<evidence type="ECO:0000256" key="5">
    <source>
        <dbReference type="ARBA" id="ARBA00022801"/>
    </source>
</evidence>
<dbReference type="InterPro" id="IPR002637">
    <property type="entry name" value="RdgB/HAM1"/>
</dbReference>
<comment type="cofactor">
    <cofactor evidence="10">
        <name>Mg(2+)</name>
        <dbReference type="ChEBI" id="CHEBI:18420"/>
    </cofactor>
    <text evidence="10">Binds 1 Mg(2+) ion per subunit.</text>
</comment>
<dbReference type="CDD" id="cd00515">
    <property type="entry name" value="HAM1"/>
    <property type="match status" value="1"/>
</dbReference>
<dbReference type="GO" id="GO:0017111">
    <property type="term" value="F:ribonucleoside triphosphate phosphatase activity"/>
    <property type="evidence" value="ECO:0007669"/>
    <property type="project" value="InterPro"/>
</dbReference>
<keyword evidence="5 10" id="KW-0378">Hydrolase</keyword>
<feature type="binding site" evidence="10">
    <location>
        <position position="178"/>
    </location>
    <ligand>
        <name>substrate</name>
    </ligand>
</feature>
<evidence type="ECO:0000313" key="13">
    <source>
        <dbReference type="Proteomes" id="UP001205748"/>
    </source>
</evidence>
<comment type="subunit">
    <text evidence="2 10">Homodimer.</text>
</comment>
<feature type="binding site" evidence="10">
    <location>
        <position position="72"/>
    </location>
    <ligand>
        <name>Mg(2+)</name>
        <dbReference type="ChEBI" id="CHEBI:18420"/>
    </ligand>
</feature>
<dbReference type="RefSeq" id="WP_257530444.1">
    <property type="nucleotide sequence ID" value="NZ_JANKAS010000005.1"/>
</dbReference>